<dbReference type="Ensembl" id="ENSDCDT00010030835.1">
    <property type="protein sequence ID" value="ENSDCDP00010024837.1"/>
    <property type="gene ID" value="ENSDCDG00010015858.1"/>
</dbReference>
<dbReference type="SUPFAM" id="SSF56112">
    <property type="entry name" value="Protein kinase-like (PK-like)"/>
    <property type="match status" value="1"/>
</dbReference>
<protein>
    <recommendedName>
        <fullName evidence="1">Protein kinase domain-containing protein</fullName>
    </recommendedName>
</protein>
<dbReference type="GO" id="GO:0004674">
    <property type="term" value="F:protein serine/threonine kinase activity"/>
    <property type="evidence" value="ECO:0007669"/>
    <property type="project" value="TreeGrafter"/>
</dbReference>
<name>A0AAY4BW80_9TELE</name>
<dbReference type="AlphaFoldDB" id="A0AAY4BW80"/>
<dbReference type="GO" id="GO:0005737">
    <property type="term" value="C:cytoplasm"/>
    <property type="evidence" value="ECO:0007669"/>
    <property type="project" value="TreeGrafter"/>
</dbReference>
<proteinExistence type="predicted"/>
<feature type="domain" description="Protein kinase" evidence="1">
    <location>
        <begin position="14"/>
        <end position="128"/>
    </location>
</feature>
<dbReference type="GO" id="GO:0048812">
    <property type="term" value="P:neuron projection morphogenesis"/>
    <property type="evidence" value="ECO:0007669"/>
    <property type="project" value="TreeGrafter"/>
</dbReference>
<dbReference type="GO" id="GO:0005524">
    <property type="term" value="F:ATP binding"/>
    <property type="evidence" value="ECO:0007669"/>
    <property type="project" value="InterPro"/>
</dbReference>
<dbReference type="InterPro" id="IPR000719">
    <property type="entry name" value="Prot_kinase_dom"/>
</dbReference>
<reference evidence="2" key="2">
    <citation type="submission" date="2025-08" db="UniProtKB">
        <authorList>
            <consortium name="Ensembl"/>
        </authorList>
    </citation>
    <scope>IDENTIFICATION</scope>
</reference>
<sequence>MHNIRIISPFIVYDINLEPIAQGTFGKIFKATNRFTGQLVAVKVQKCLPQKVMGCLLEWELMETLAHPMIPKLIEKFYWKNLFYIFMEFYTGGDLKQLLNKTERTESKSLWIRASDKHCNQNAINRQI</sequence>
<dbReference type="GO" id="GO:0000165">
    <property type="term" value="P:MAPK cascade"/>
    <property type="evidence" value="ECO:0007669"/>
    <property type="project" value="TreeGrafter"/>
</dbReference>
<reference evidence="2" key="3">
    <citation type="submission" date="2025-09" db="UniProtKB">
        <authorList>
            <consortium name="Ensembl"/>
        </authorList>
    </citation>
    <scope>IDENTIFICATION</scope>
</reference>
<dbReference type="InterPro" id="IPR011009">
    <property type="entry name" value="Kinase-like_dom_sf"/>
</dbReference>
<evidence type="ECO:0000259" key="1">
    <source>
        <dbReference type="PROSITE" id="PS50011"/>
    </source>
</evidence>
<evidence type="ECO:0000313" key="3">
    <source>
        <dbReference type="Proteomes" id="UP000694580"/>
    </source>
</evidence>
<evidence type="ECO:0000313" key="2">
    <source>
        <dbReference type="Ensembl" id="ENSDCDP00010024837.1"/>
    </source>
</evidence>
<organism evidence="2 3">
    <name type="scientific">Denticeps clupeoides</name>
    <name type="common">denticle herring</name>
    <dbReference type="NCBI Taxonomy" id="299321"/>
    <lineage>
        <taxon>Eukaryota</taxon>
        <taxon>Metazoa</taxon>
        <taxon>Chordata</taxon>
        <taxon>Craniata</taxon>
        <taxon>Vertebrata</taxon>
        <taxon>Euteleostomi</taxon>
        <taxon>Actinopterygii</taxon>
        <taxon>Neopterygii</taxon>
        <taxon>Teleostei</taxon>
        <taxon>Clupei</taxon>
        <taxon>Clupeiformes</taxon>
        <taxon>Denticipitoidei</taxon>
        <taxon>Denticipitidae</taxon>
        <taxon>Denticeps</taxon>
    </lineage>
</organism>
<dbReference type="Proteomes" id="UP000694580">
    <property type="component" value="Chromosome 11"/>
</dbReference>
<dbReference type="Gene3D" id="1.10.510.10">
    <property type="entry name" value="Transferase(Phosphotransferase) domain 1"/>
    <property type="match status" value="1"/>
</dbReference>
<dbReference type="PANTHER" id="PTHR48015:SF16">
    <property type="entry name" value="SERINE_THREONINE-PROTEIN KINASE SULU"/>
    <property type="match status" value="1"/>
</dbReference>
<dbReference type="PROSITE" id="PS50011">
    <property type="entry name" value="PROTEIN_KINASE_DOM"/>
    <property type="match status" value="1"/>
</dbReference>
<dbReference type="Pfam" id="PF00069">
    <property type="entry name" value="Pkinase"/>
    <property type="match status" value="1"/>
</dbReference>
<accession>A0AAY4BW80</accession>
<dbReference type="InterPro" id="IPR050285">
    <property type="entry name" value="STE20_Ser/Thr_kinase"/>
</dbReference>
<dbReference type="GO" id="GO:0043408">
    <property type="term" value="P:regulation of MAPK cascade"/>
    <property type="evidence" value="ECO:0007669"/>
    <property type="project" value="TreeGrafter"/>
</dbReference>
<dbReference type="PANTHER" id="PTHR48015">
    <property type="entry name" value="SERINE/THREONINE-PROTEIN KINASE TAO"/>
    <property type="match status" value="1"/>
</dbReference>
<reference evidence="2 3" key="1">
    <citation type="submission" date="2020-06" db="EMBL/GenBank/DDBJ databases">
        <authorList>
            <consortium name="Wellcome Sanger Institute Data Sharing"/>
        </authorList>
    </citation>
    <scope>NUCLEOTIDE SEQUENCE [LARGE SCALE GENOMIC DNA]</scope>
</reference>
<keyword evidence="3" id="KW-1185">Reference proteome</keyword>